<name>A0ABW8K359_9GAMM</name>
<keyword evidence="2" id="KW-1185">Reference proteome</keyword>
<evidence type="ECO:0000313" key="2">
    <source>
        <dbReference type="Proteomes" id="UP001620408"/>
    </source>
</evidence>
<gene>
    <name evidence="1" type="ORF">ISS97_08615</name>
</gene>
<sequence length="170" mass="19304">MPAADAVAKPAPAVDHVHDFDGFFGAWHSKQRRLKERLAGSKEWVEFEGTQVVRPLLDGRGNMTENVFTMPDGTVHRGVTLRAFDPVSKQWSIWWLDGNDPTKIDVPVVGRFENGIGTFYSDDSFNGKPIKVRFQWSHITPTTLQWEQAYSADGGKTWETNWIAYFSRTS</sequence>
<dbReference type="EMBL" id="JADIKD010000009">
    <property type="protein sequence ID" value="MFK2917324.1"/>
    <property type="molecule type" value="Genomic_DNA"/>
</dbReference>
<reference evidence="1 2" key="1">
    <citation type="submission" date="2020-10" db="EMBL/GenBank/DDBJ databases">
        <title>Phylogeny of dyella-like bacteria.</title>
        <authorList>
            <person name="Fu J."/>
        </authorList>
    </citation>
    <scope>NUCLEOTIDE SEQUENCE [LARGE SCALE GENOMIC DNA]</scope>
    <source>
        <strain evidence="1 2">BB4</strain>
    </source>
</reference>
<dbReference type="Proteomes" id="UP001620408">
    <property type="component" value="Unassembled WGS sequence"/>
</dbReference>
<organism evidence="1 2">
    <name type="scientific">Dyella koreensis</name>
    <dbReference type="NCBI Taxonomy" id="311235"/>
    <lineage>
        <taxon>Bacteria</taxon>
        <taxon>Pseudomonadati</taxon>
        <taxon>Pseudomonadota</taxon>
        <taxon>Gammaproteobacteria</taxon>
        <taxon>Lysobacterales</taxon>
        <taxon>Rhodanobacteraceae</taxon>
        <taxon>Dyella</taxon>
    </lineage>
</organism>
<comment type="caution">
    <text evidence="1">The sequence shown here is derived from an EMBL/GenBank/DDBJ whole genome shotgun (WGS) entry which is preliminary data.</text>
</comment>
<proteinExistence type="predicted"/>
<protein>
    <submittedName>
        <fullName evidence="1">DUF1579 domain-containing protein</fullName>
    </submittedName>
</protein>
<evidence type="ECO:0000313" key="1">
    <source>
        <dbReference type="EMBL" id="MFK2917324.1"/>
    </source>
</evidence>
<accession>A0ABW8K359</accession>